<dbReference type="Pfam" id="PF20684">
    <property type="entry name" value="Fung_rhodopsin"/>
    <property type="match status" value="2"/>
</dbReference>
<keyword evidence="3 7" id="KW-1133">Transmembrane helix</keyword>
<dbReference type="GO" id="GO:0016020">
    <property type="term" value="C:membrane"/>
    <property type="evidence" value="ECO:0007669"/>
    <property type="project" value="UniProtKB-SubCell"/>
</dbReference>
<comment type="subcellular location">
    <subcellularLocation>
        <location evidence="1">Membrane</location>
        <topology evidence="1">Multi-pass membrane protein</topology>
    </subcellularLocation>
</comment>
<feature type="transmembrane region" description="Helical" evidence="7">
    <location>
        <begin position="15"/>
        <end position="34"/>
    </location>
</feature>
<dbReference type="STRING" id="1291518.A0A0D9P0Z4"/>
<sequence>MSGYTPLAKCTLGSSWALTSLGFASTALPVLVLGEFKTDDALVATSFLLSAALVSLSTWAIVDEGQGSHETDMSATQLEHMAKSLLVAEALWSVANSLVRISACLLLRRLFGVISAARHGLVMLVVLCALLAGASVLQVFLMCTPLAATWDKNIAGTCGDQAASFYGAPLQRRLAAIVVLDAGTIVLAVSAFRMKALHDAVGPDFAYSSSYMSLLSAAGTMTGIICCGIPGLRAIVVRRQRERDLTIQTAEDGGGGGHGQARRVGRSRGQVCG</sequence>
<reference evidence="10" key="1">
    <citation type="journal article" date="2014" name="BMC Genomics">
        <title>The genome sequence of the biocontrol fungus Metarhizium anisopliae and comparative genomics of Metarhizium species.</title>
        <authorList>
            <person name="Pattemore J.A."/>
            <person name="Hane J.K."/>
            <person name="Williams A.H."/>
            <person name="Wilson B.A."/>
            <person name="Stodart B.J."/>
            <person name="Ash G.J."/>
        </authorList>
    </citation>
    <scope>NUCLEOTIDE SEQUENCE [LARGE SCALE GENOMIC DNA]</scope>
    <source>
        <strain evidence="10">BRIP 53293</strain>
    </source>
</reference>
<feature type="domain" description="Rhodopsin" evidence="8">
    <location>
        <begin position="34"/>
        <end position="167"/>
    </location>
</feature>
<gene>
    <name evidence="9" type="ORF">H634G_04206</name>
</gene>
<proteinExistence type="inferred from homology"/>
<evidence type="ECO:0000256" key="1">
    <source>
        <dbReference type="ARBA" id="ARBA00004141"/>
    </source>
</evidence>
<comment type="similarity">
    <text evidence="5">Belongs to the SAT4 family.</text>
</comment>
<feature type="transmembrane region" description="Helical" evidence="7">
    <location>
        <begin position="121"/>
        <end position="143"/>
    </location>
</feature>
<dbReference type="EMBL" id="KE384729">
    <property type="protein sequence ID" value="KJK79967.1"/>
    <property type="molecule type" value="Genomic_DNA"/>
</dbReference>
<dbReference type="PANTHER" id="PTHR33048:SF47">
    <property type="entry name" value="INTEGRAL MEMBRANE PROTEIN-RELATED"/>
    <property type="match status" value="1"/>
</dbReference>
<evidence type="ECO:0000256" key="2">
    <source>
        <dbReference type="ARBA" id="ARBA00022692"/>
    </source>
</evidence>
<dbReference type="InterPro" id="IPR049326">
    <property type="entry name" value="Rhodopsin_dom_fungi"/>
</dbReference>
<evidence type="ECO:0000256" key="3">
    <source>
        <dbReference type="ARBA" id="ARBA00022989"/>
    </source>
</evidence>
<name>A0A0D9P0Z4_METAN</name>
<feature type="transmembrane region" description="Helical" evidence="7">
    <location>
        <begin position="41"/>
        <end position="62"/>
    </location>
</feature>
<keyword evidence="2 7" id="KW-0812">Transmembrane</keyword>
<dbReference type="OrthoDB" id="4941178at2759"/>
<evidence type="ECO:0000313" key="10">
    <source>
        <dbReference type="Proteomes" id="UP000054544"/>
    </source>
</evidence>
<feature type="domain" description="Rhodopsin" evidence="8">
    <location>
        <begin position="169"/>
        <end position="237"/>
    </location>
</feature>
<feature type="transmembrane region" description="Helical" evidence="7">
    <location>
        <begin position="214"/>
        <end position="236"/>
    </location>
</feature>
<evidence type="ECO:0000313" key="9">
    <source>
        <dbReference type="EMBL" id="KJK79967.1"/>
    </source>
</evidence>
<keyword evidence="10" id="KW-1185">Reference proteome</keyword>
<dbReference type="PANTHER" id="PTHR33048">
    <property type="entry name" value="PTH11-LIKE INTEGRAL MEMBRANE PROTEIN (AFU_ORTHOLOGUE AFUA_5G11245)"/>
    <property type="match status" value="1"/>
</dbReference>
<dbReference type="AlphaFoldDB" id="A0A0D9P0Z4"/>
<organism evidence="9 10">
    <name type="scientific">Metarhizium anisopliae BRIP 53293</name>
    <dbReference type="NCBI Taxonomy" id="1291518"/>
    <lineage>
        <taxon>Eukaryota</taxon>
        <taxon>Fungi</taxon>
        <taxon>Dikarya</taxon>
        <taxon>Ascomycota</taxon>
        <taxon>Pezizomycotina</taxon>
        <taxon>Sordariomycetes</taxon>
        <taxon>Hypocreomycetidae</taxon>
        <taxon>Hypocreales</taxon>
        <taxon>Clavicipitaceae</taxon>
        <taxon>Metarhizium</taxon>
    </lineage>
</organism>
<evidence type="ECO:0000256" key="6">
    <source>
        <dbReference type="SAM" id="MobiDB-lite"/>
    </source>
</evidence>
<dbReference type="Proteomes" id="UP000054544">
    <property type="component" value="Unassembled WGS sequence"/>
</dbReference>
<feature type="region of interest" description="Disordered" evidence="6">
    <location>
        <begin position="248"/>
        <end position="273"/>
    </location>
</feature>
<evidence type="ECO:0000256" key="7">
    <source>
        <dbReference type="SAM" id="Phobius"/>
    </source>
</evidence>
<protein>
    <recommendedName>
        <fullName evidence="8">Rhodopsin domain-containing protein</fullName>
    </recommendedName>
</protein>
<accession>A0A0D9P0Z4</accession>
<keyword evidence="4 7" id="KW-0472">Membrane</keyword>
<evidence type="ECO:0000259" key="8">
    <source>
        <dbReference type="Pfam" id="PF20684"/>
    </source>
</evidence>
<evidence type="ECO:0000256" key="5">
    <source>
        <dbReference type="ARBA" id="ARBA00038359"/>
    </source>
</evidence>
<dbReference type="InterPro" id="IPR052337">
    <property type="entry name" value="SAT4-like"/>
</dbReference>
<evidence type="ECO:0000256" key="4">
    <source>
        <dbReference type="ARBA" id="ARBA00023136"/>
    </source>
</evidence>